<dbReference type="EMBL" id="CAJVPK010001372">
    <property type="protein sequence ID" value="CAG8583945.1"/>
    <property type="molecule type" value="Genomic_DNA"/>
</dbReference>
<sequence>MTRTWKLGSINSQEFKLSNNIKLTQLGVEFEVGRTLQLRPNQVVRENSRTLWVSNIKINFRGEETVTINSSSPTARTIFFDCHYTVWESQAEYIPWKEFYPGVYKYEFALKLPPVNFPPSVEGPKGFSIRYVWQPVIEGTGGPLDEGPEVVTPFVPIWFAPPDEEYQFAEFLDRPSINVEAILPKHKHERSLVSTKRQCDVGRKTPGEFEFSLLIPKKFHYVPPTYKGNHLRVYYTIRCVIQWETRKLLPNIEFYEVIIPITMVSFPHIPQDKDKIEIDTSYPSHNESHLIPFFFDPCKDFPPNYPETDNNNNYPETNNNYSEINNNYSEINNNYPGKNNYPEINNNYPEINNNYPKANNNNYFSITSSDYSFSEEEVYSRKTDQT</sequence>
<dbReference type="Proteomes" id="UP000789706">
    <property type="component" value="Unassembled WGS sequence"/>
</dbReference>
<evidence type="ECO:0000313" key="2">
    <source>
        <dbReference type="Proteomes" id="UP000789706"/>
    </source>
</evidence>
<reference evidence="1" key="1">
    <citation type="submission" date="2021-06" db="EMBL/GenBank/DDBJ databases">
        <authorList>
            <person name="Kallberg Y."/>
            <person name="Tangrot J."/>
            <person name="Rosling A."/>
        </authorList>
    </citation>
    <scope>NUCLEOTIDE SEQUENCE</scope>
    <source>
        <strain evidence="1">AZ414A</strain>
    </source>
</reference>
<comment type="caution">
    <text evidence="1">The sequence shown here is derived from an EMBL/GenBank/DDBJ whole genome shotgun (WGS) entry which is preliminary data.</text>
</comment>
<dbReference type="AlphaFoldDB" id="A0A9N9G618"/>
<evidence type="ECO:0000313" key="1">
    <source>
        <dbReference type="EMBL" id="CAG8583945.1"/>
    </source>
</evidence>
<gene>
    <name evidence="1" type="ORF">DEBURN_LOCUS8710</name>
</gene>
<accession>A0A9N9G618</accession>
<dbReference type="OrthoDB" id="9984275at2759"/>
<dbReference type="InterPro" id="IPR014752">
    <property type="entry name" value="Arrestin-like_C"/>
</dbReference>
<protein>
    <submittedName>
        <fullName evidence="1">175_t:CDS:1</fullName>
    </submittedName>
</protein>
<keyword evidence="2" id="KW-1185">Reference proteome</keyword>
<organism evidence="1 2">
    <name type="scientific">Diversispora eburnea</name>
    <dbReference type="NCBI Taxonomy" id="1213867"/>
    <lineage>
        <taxon>Eukaryota</taxon>
        <taxon>Fungi</taxon>
        <taxon>Fungi incertae sedis</taxon>
        <taxon>Mucoromycota</taxon>
        <taxon>Glomeromycotina</taxon>
        <taxon>Glomeromycetes</taxon>
        <taxon>Diversisporales</taxon>
        <taxon>Diversisporaceae</taxon>
        <taxon>Diversispora</taxon>
    </lineage>
</organism>
<dbReference type="Gene3D" id="2.60.40.640">
    <property type="match status" value="1"/>
</dbReference>
<proteinExistence type="predicted"/>
<name>A0A9N9G618_9GLOM</name>